<name>A0ACB5RGJ4_9CLOT</name>
<accession>A0ACB5RGJ4</accession>
<comment type="caution">
    <text evidence="1">The sequence shown here is derived from an EMBL/GenBank/DDBJ whole genome shotgun (WGS) entry which is preliminary data.</text>
</comment>
<sequence>MKDFKNICITYFLILGLMLLINRSSIYEISWLVFPLTSIIILAIMVIIFIKLNVNLKSVLIFFSIILILMMIIAIDSNSLFGKYSDYGLYIPSLVFPLELLIALAILTLPFQWIIALLIKYNLLNYSCIIVLICIITIAMMTLSVMKLFKRKK</sequence>
<dbReference type="Proteomes" id="UP001058074">
    <property type="component" value="Unassembled WGS sequence"/>
</dbReference>
<protein>
    <submittedName>
        <fullName evidence="1">Uncharacterized protein</fullName>
    </submittedName>
</protein>
<proteinExistence type="predicted"/>
<evidence type="ECO:0000313" key="1">
    <source>
        <dbReference type="EMBL" id="GKX68215.1"/>
    </source>
</evidence>
<evidence type="ECO:0000313" key="2">
    <source>
        <dbReference type="Proteomes" id="UP001058074"/>
    </source>
</evidence>
<gene>
    <name evidence="1" type="ORF">rsdtw13_34730</name>
</gene>
<reference evidence="1" key="1">
    <citation type="journal article" date="2025" name="Int. J. Syst. Evol. Microbiol.">
        <title>Inconstantimicrobium mannanitabidum sp. nov., a novel member of the family Clostridiaceae isolated from anoxic soil under the treatment of reductive soil disinfestation.</title>
        <authorList>
            <person name="Ueki A."/>
            <person name="Tonouchi A."/>
            <person name="Honma S."/>
            <person name="Kaku N."/>
            <person name="Ueki K."/>
        </authorList>
    </citation>
    <scope>NUCLEOTIDE SEQUENCE</scope>
    <source>
        <strain evidence="1">TW13</strain>
    </source>
</reference>
<dbReference type="EMBL" id="BROD01000001">
    <property type="protein sequence ID" value="GKX68215.1"/>
    <property type="molecule type" value="Genomic_DNA"/>
</dbReference>
<keyword evidence="2" id="KW-1185">Reference proteome</keyword>
<organism evidence="1 2">
    <name type="scientific">Inconstantimicrobium mannanitabidum</name>
    <dbReference type="NCBI Taxonomy" id="1604901"/>
    <lineage>
        <taxon>Bacteria</taxon>
        <taxon>Bacillati</taxon>
        <taxon>Bacillota</taxon>
        <taxon>Clostridia</taxon>
        <taxon>Eubacteriales</taxon>
        <taxon>Clostridiaceae</taxon>
        <taxon>Inconstantimicrobium</taxon>
    </lineage>
</organism>